<dbReference type="STRING" id="1448308.A0A2T2P318"/>
<feature type="domain" description="AB hydrolase-1" evidence="1">
    <location>
        <begin position="51"/>
        <end position="297"/>
    </location>
</feature>
<evidence type="ECO:0000259" key="1">
    <source>
        <dbReference type="Pfam" id="PF12697"/>
    </source>
</evidence>
<reference evidence="2 3" key="1">
    <citation type="journal article" date="2018" name="Front. Microbiol.">
        <title>Genome-Wide Analysis of Corynespora cassiicola Leaf Fall Disease Putative Effectors.</title>
        <authorList>
            <person name="Lopez D."/>
            <person name="Ribeiro S."/>
            <person name="Label P."/>
            <person name="Fumanal B."/>
            <person name="Venisse J.S."/>
            <person name="Kohler A."/>
            <person name="de Oliveira R.R."/>
            <person name="Labutti K."/>
            <person name="Lipzen A."/>
            <person name="Lail K."/>
            <person name="Bauer D."/>
            <person name="Ohm R.A."/>
            <person name="Barry K.W."/>
            <person name="Spatafora J."/>
            <person name="Grigoriev I.V."/>
            <person name="Martin F.M."/>
            <person name="Pujade-Renaud V."/>
        </authorList>
    </citation>
    <scope>NUCLEOTIDE SEQUENCE [LARGE SCALE GENOMIC DNA]</scope>
    <source>
        <strain evidence="2 3">Philippines</strain>
    </source>
</reference>
<keyword evidence="3" id="KW-1185">Reference proteome</keyword>
<dbReference type="EMBL" id="KZ678130">
    <property type="protein sequence ID" value="PSN72077.1"/>
    <property type="molecule type" value="Genomic_DNA"/>
</dbReference>
<sequence>MPRCWTRARNLKARTLLEPQLKVFSIDQCPPRLPPSPNTRPEKMDSSKPTLVFVHGAWHTPKHYTKMRTGLQKSGFEVHIPHLPSVSEARPPVGDMYTDTSLIRSYVEGLVEAGRKVVVVGHSYGGFVATNALYDLGLETRQKADPTVTGGVTHLIFLCASAFDVGDHMISLTENQGQEYLIDLAFEFTDDKLALLRAPRDFLVGSGEGGTATEEEIEAHVGSLINWRSEALYQRLEHAAWEEIPTAYLFTTLAACQPVEHQRLVVENMRKNGREVVTAELATGHSPTLTMPEACVDFINEVVAGKKA</sequence>
<dbReference type="SUPFAM" id="SSF53474">
    <property type="entry name" value="alpha/beta-Hydrolases"/>
    <property type="match status" value="1"/>
</dbReference>
<gene>
    <name evidence="2" type="ORF">BS50DRAFT_569638</name>
</gene>
<dbReference type="AlphaFoldDB" id="A0A2T2P318"/>
<dbReference type="Proteomes" id="UP000240883">
    <property type="component" value="Unassembled WGS sequence"/>
</dbReference>
<dbReference type="GO" id="GO:0016787">
    <property type="term" value="F:hydrolase activity"/>
    <property type="evidence" value="ECO:0007669"/>
    <property type="project" value="UniProtKB-KW"/>
</dbReference>
<dbReference type="Pfam" id="PF12697">
    <property type="entry name" value="Abhydrolase_6"/>
    <property type="match status" value="1"/>
</dbReference>
<dbReference type="InterPro" id="IPR052897">
    <property type="entry name" value="Sec-Metab_Biosynth_Hydrolase"/>
</dbReference>
<protein>
    <submittedName>
        <fullName evidence="2">Alpha/beta-hydrolase</fullName>
    </submittedName>
</protein>
<dbReference type="PANTHER" id="PTHR37017">
    <property type="entry name" value="AB HYDROLASE-1 DOMAIN-CONTAINING PROTEIN-RELATED"/>
    <property type="match status" value="1"/>
</dbReference>
<dbReference type="PANTHER" id="PTHR37017:SF10">
    <property type="entry name" value="AB HYDROLASE-1 DOMAIN-CONTAINING PROTEIN"/>
    <property type="match status" value="1"/>
</dbReference>
<evidence type="ECO:0000313" key="2">
    <source>
        <dbReference type="EMBL" id="PSN72077.1"/>
    </source>
</evidence>
<organism evidence="2 3">
    <name type="scientific">Corynespora cassiicola Philippines</name>
    <dbReference type="NCBI Taxonomy" id="1448308"/>
    <lineage>
        <taxon>Eukaryota</taxon>
        <taxon>Fungi</taxon>
        <taxon>Dikarya</taxon>
        <taxon>Ascomycota</taxon>
        <taxon>Pezizomycotina</taxon>
        <taxon>Dothideomycetes</taxon>
        <taxon>Pleosporomycetidae</taxon>
        <taxon>Pleosporales</taxon>
        <taxon>Corynesporascaceae</taxon>
        <taxon>Corynespora</taxon>
    </lineage>
</organism>
<evidence type="ECO:0000313" key="3">
    <source>
        <dbReference type="Proteomes" id="UP000240883"/>
    </source>
</evidence>
<keyword evidence="2" id="KW-0378">Hydrolase</keyword>
<dbReference type="InterPro" id="IPR029058">
    <property type="entry name" value="AB_hydrolase_fold"/>
</dbReference>
<name>A0A2T2P318_CORCC</name>
<proteinExistence type="predicted"/>
<accession>A0A2T2P318</accession>
<dbReference type="OrthoDB" id="1263307at2759"/>
<dbReference type="InterPro" id="IPR000073">
    <property type="entry name" value="AB_hydrolase_1"/>
</dbReference>
<dbReference type="Gene3D" id="3.40.50.1820">
    <property type="entry name" value="alpha/beta hydrolase"/>
    <property type="match status" value="1"/>
</dbReference>